<protein>
    <submittedName>
        <fullName evidence="1">Bifunctional (P)ppGpp synthetase/guanosine-3',5'-bis(Diphosphate) 3'-pyrophosphohydrolase</fullName>
        <ecNumber evidence="1">2.7.6.5</ecNumber>
    </submittedName>
</protein>
<keyword evidence="1" id="KW-0808">Transferase</keyword>
<dbReference type="EC" id="2.7.6.5" evidence="1"/>
<accession>A0ACD5DC54</accession>
<proteinExistence type="predicted"/>
<evidence type="ECO:0000313" key="2">
    <source>
        <dbReference type="Proteomes" id="UP001149860"/>
    </source>
</evidence>
<evidence type="ECO:0000313" key="1">
    <source>
        <dbReference type="EMBL" id="XFD38936.1"/>
    </source>
</evidence>
<keyword evidence="2" id="KW-1185">Reference proteome</keyword>
<reference evidence="1" key="1">
    <citation type="submission" date="2024-08" db="EMBL/GenBank/DDBJ databases">
        <title>Lentilactobacillus sp. nov., isolated from tree bark.</title>
        <authorList>
            <person name="Phuengjayaem S."/>
            <person name="Tanasupawat S."/>
        </authorList>
    </citation>
    <scope>NUCLEOTIDE SEQUENCE</scope>
    <source>
        <strain evidence="1">SPB1-3</strain>
    </source>
</reference>
<organism evidence="1 2">
    <name type="scientific">Lentilactobacillus terminaliae</name>
    <dbReference type="NCBI Taxonomy" id="3003483"/>
    <lineage>
        <taxon>Bacteria</taxon>
        <taxon>Bacillati</taxon>
        <taxon>Bacillota</taxon>
        <taxon>Bacilli</taxon>
        <taxon>Lactobacillales</taxon>
        <taxon>Lactobacillaceae</taxon>
        <taxon>Lentilactobacillus</taxon>
    </lineage>
</organism>
<dbReference type="EMBL" id="CP168151">
    <property type="protein sequence ID" value="XFD38936.1"/>
    <property type="molecule type" value="Genomic_DNA"/>
</dbReference>
<dbReference type="Proteomes" id="UP001149860">
    <property type="component" value="Chromosome"/>
</dbReference>
<sequence>MATKVWTADEVIKQAAEYMNDKHVTEVKKAYEFAKIAHADQHRQSGEPYITHPIQVAGILADLHMDPATVSAGFLHDIVEDTGVTLADVKEMFGDDVSLIVDGVTKLSKIKYKSSQERLAENHRKLLLAMCQDIRVMIVKLADRLHNMRTLKSLRPDKQRRIAKETLEIYAPIADRLGIGTIKWELEDISLRYLNPQQYYRIVHLMNSRRDQREDYIQKAISQIEDSIADLHLKVDIYGRPKHIYSVYRKMVDQHKQFSQIYDLLAIRVIVDSIKDCYAVLGAIHSEWKPMPGRFKDYIAMPKANMYQSLHTTVIGPEGKPLEVQIRTQEMHQVAEFGIAAHWAYKEGIKDGVEGSNDNNKLNWFKEIIELQEDTDDAADFMDGVKGELFGDRVYAFTPKGDVFELPKGAGPLDMAYIIHTEVGHHTTGARVNGKIVPLDFEISNGDIVDIITSPNSTGPSRDWLQLVRTRRARNKIKQFFRQEDREQNIETGRDMLIRHLQSEGFNPKEVLTDEKLNSVAAGMNYHHGEDLLAAVGFGDLQPTGVVNRITEDIRAQQKKERQDQAEREVLEKHQTISENNDTKPQKSSRQASSSSGVIIEGVENMLVRLSHCCTPVPGDEIVGYITKGRGVSVHRINCPNIKKAEDNGERLIEVSWENPDTGKETYPANLSVSGYNRSGMLTDVLNAIGNVTKDVSSINGQVDHNKMATISISVGIHNLEQLDRLINTVKNIHDVYSVERIFR</sequence>
<name>A0ACD5DC54_9LACO</name>
<gene>
    <name evidence="1" type="ORF">O0236_005735</name>
</gene>